<dbReference type="PROSITE" id="PS50222">
    <property type="entry name" value="EF_HAND_2"/>
    <property type="match status" value="1"/>
</dbReference>
<dbReference type="Gene3D" id="1.10.530.10">
    <property type="match status" value="1"/>
</dbReference>
<evidence type="ECO:0000256" key="1">
    <source>
        <dbReference type="SAM" id="MobiDB-lite"/>
    </source>
</evidence>
<dbReference type="GO" id="GO:0005509">
    <property type="term" value="F:calcium ion binding"/>
    <property type="evidence" value="ECO:0007669"/>
    <property type="project" value="InterPro"/>
</dbReference>
<organism evidence="3 4">
    <name type="scientific">Pseudomonas antarctica</name>
    <dbReference type="NCBI Taxonomy" id="219572"/>
    <lineage>
        <taxon>Bacteria</taxon>
        <taxon>Pseudomonadati</taxon>
        <taxon>Pseudomonadota</taxon>
        <taxon>Gammaproteobacteria</taxon>
        <taxon>Pseudomonadales</taxon>
        <taxon>Pseudomonadaceae</taxon>
        <taxon>Pseudomonas</taxon>
    </lineage>
</organism>
<feature type="region of interest" description="Disordered" evidence="1">
    <location>
        <begin position="17"/>
        <end position="43"/>
    </location>
</feature>
<name>A0A172Z166_9PSED</name>
<proteinExistence type="predicted"/>
<dbReference type="AlphaFoldDB" id="A0A172Z166"/>
<dbReference type="PROSITE" id="PS00018">
    <property type="entry name" value="EF_HAND_1"/>
    <property type="match status" value="1"/>
</dbReference>
<dbReference type="InterPro" id="IPR023346">
    <property type="entry name" value="Lysozyme-like_dom_sf"/>
</dbReference>
<reference evidence="3 4" key="1">
    <citation type="submission" date="2016-05" db="EMBL/GenBank/DDBJ databases">
        <title>Complete genome sequence of Pseudomonas antarctica PAMC 27494.</title>
        <authorList>
            <person name="Lee J."/>
        </authorList>
    </citation>
    <scope>NUCLEOTIDE SEQUENCE [LARGE SCALE GENOMIC DNA]</scope>
    <source>
        <strain evidence="3 4">PAMC 27494</strain>
    </source>
</reference>
<sequence>MGSLIFQFFDLFGRERKAPIDPPDEPVLPTPQTPSAEPHAPTPASAVTLQPLVSWNHPFKDKKSPLDQLTQLAKAASGYYPLGRNGLWHGGVHFDSGTAGTLDQTSVHCLADGEVVAYRIDEYSPTSTYFVNELCALKPFSRNFVLVRHCLEAPKIEGCTDAPPSLIFYSLYMHLQDWAVYRDDASVARPAFWSEGQARWVKATTRDALPGHPAQLGLNVRNQAQGGKVLTLLPRGAQVTVSGEGEYRKLENTNGPDALISADGSLRGYLSYEYLVPIAGGEYRVKASSLKVRAEPNARLGTEAIMELPHGSEVVVSGEGEFGKLERVNQYVHFNSLEGALEPIANRIVVLDQPIAIKAGDLIGHIGEYQDGGAEHPEKKLHLEVFSDDDVETFIEVSRAWAQRLPATGKTWLKLAKGTAVVTHQEHFSAIQPPTLNAASTPSDADLLVPKSLLDGLPADKKIVISATAERKACNWYRLEGLLHDANSVLLDGWVLEEVGVTQWFDPWSWEGYDVIFNYDSPRQTLASFLRAANRFSEEQIERHGALADISDNGPLKSRLYDIIDRDHDGKMTAEELQAAISLPAHAQSLSKLIIHNESEWRHEPHKWDALDEVLGHSGSTPHLNWLAEKERIKQVSWWGEVAPKLGLPAHGQVYHLHFMGLGGWFAKLAGLINVDDFLMLYEQQHALFSSGTRALSQGSKENLRKIVTSINLYYDSSLTKANLYEVAYMLATVRHEAYYFPAGEFFSEEPEVGNAAYFNKYDPVLASTPEHRTRARENGNTERGDGYKYRGRGCVHLTWKNNYRKFSALLSVDFVSNPDAAAKFEYSIPIMIIGMTEGMFTGKKLANYINANGVNYMSARRIINGIDEQALIASYAERFENILKQASQLPAGF</sequence>
<dbReference type="RefSeq" id="WP_064452116.1">
    <property type="nucleotide sequence ID" value="NZ_CP015600.1"/>
</dbReference>
<dbReference type="STRING" id="219572.A7J50_2557"/>
<evidence type="ECO:0000313" key="4">
    <source>
        <dbReference type="Proteomes" id="UP000077829"/>
    </source>
</evidence>
<accession>A0A172Z166</accession>
<gene>
    <name evidence="3" type="ORF">A7J50_2557</name>
</gene>
<dbReference type="Proteomes" id="UP000077829">
    <property type="component" value="Chromosome"/>
</dbReference>
<evidence type="ECO:0000313" key="3">
    <source>
        <dbReference type="EMBL" id="ANF85956.1"/>
    </source>
</evidence>
<dbReference type="SUPFAM" id="SSF53955">
    <property type="entry name" value="Lysozyme-like"/>
    <property type="match status" value="1"/>
</dbReference>
<dbReference type="InterPro" id="IPR002048">
    <property type="entry name" value="EF_hand_dom"/>
</dbReference>
<dbReference type="PATRIC" id="fig|219572.3.peg.2628"/>
<evidence type="ECO:0000259" key="2">
    <source>
        <dbReference type="PROSITE" id="PS50222"/>
    </source>
</evidence>
<dbReference type="InterPro" id="IPR018247">
    <property type="entry name" value="EF_Hand_1_Ca_BS"/>
</dbReference>
<protein>
    <recommendedName>
        <fullName evidence="2">EF-hand domain-containing protein</fullName>
    </recommendedName>
</protein>
<dbReference type="EMBL" id="CP015600">
    <property type="protein sequence ID" value="ANF85956.1"/>
    <property type="molecule type" value="Genomic_DNA"/>
</dbReference>
<dbReference type="KEGG" id="panr:A7J50_2557"/>
<feature type="domain" description="EF-hand" evidence="2">
    <location>
        <begin position="559"/>
        <end position="587"/>
    </location>
</feature>